<proteinExistence type="predicted"/>
<dbReference type="PANTHER" id="PTHR15503:SF22">
    <property type="entry name" value="TRANSPOSON TY3-I GAG POLYPROTEIN"/>
    <property type="match status" value="1"/>
</dbReference>
<dbReference type="InterPro" id="IPR005162">
    <property type="entry name" value="Retrotrans_gag_dom"/>
</dbReference>
<reference evidence="2 3" key="1">
    <citation type="journal article" date="2014" name="Genome Biol.">
        <title>Transcriptome and methylome profiling reveals relics of genome dominance in the mesopolyploid Brassica oleracea.</title>
        <authorList>
            <person name="Parkin I.A."/>
            <person name="Koh C."/>
            <person name="Tang H."/>
            <person name="Robinson S.J."/>
            <person name="Kagale S."/>
            <person name="Clarke W.E."/>
            <person name="Town C.D."/>
            <person name="Nixon J."/>
            <person name="Krishnakumar V."/>
            <person name="Bidwell S.L."/>
            <person name="Denoeud F."/>
            <person name="Belcram H."/>
            <person name="Links M.G."/>
            <person name="Just J."/>
            <person name="Clarke C."/>
            <person name="Bender T."/>
            <person name="Huebert T."/>
            <person name="Mason A.S."/>
            <person name="Pires J.C."/>
            <person name="Barker G."/>
            <person name="Moore J."/>
            <person name="Walley P.G."/>
            <person name="Manoli S."/>
            <person name="Batley J."/>
            <person name="Edwards D."/>
            <person name="Nelson M.N."/>
            <person name="Wang X."/>
            <person name="Paterson A.H."/>
            <person name="King G."/>
            <person name="Bancroft I."/>
            <person name="Chalhoub B."/>
            <person name="Sharpe A.G."/>
        </authorList>
    </citation>
    <scope>NUCLEOTIDE SEQUENCE</scope>
    <source>
        <strain evidence="2 3">cv. TO1000</strain>
    </source>
</reference>
<sequence>MVEMRNGSDREKATVAEPTKSMDLQRIQDDMDMMKLCYDTMARSDRSTTTRLDSITTKVDFVEKKIEAIGVESTTRFETLEKKMTDIPNLLTRLEDTAVFNQRPGKEIASPSQPRVDQVPIMISEPERSPTQLGYRGIQGTLANRDKLLRKIEMHVFSGPLPFDWISRVERFFRYGNYNEEEKLYLVSLSLEGPVLQWFNGEIISDPFVNWEEFTRRMLDRFGGPIDNDPAARLFCLQQEGDIVDYVNEFEALRNQVTEIDETNLIKVFFNGLKSEMKKVIRMKEPVSLIDHKLAVLKMQSTAFGKVEIRKNPQRANTRPRLQFSDTELDRMRKDKVCFRCQAPWTPAHRMECPNRQLRVLTVINGLELEVIDSKEEEELQNKQDQQVLHTLSLNSYLGIESPNKPKMRGYICNQEVIVMLDSGASHNFISPGVVDKLRLKVSADNSLNVLLGNEVTVNAVGTCQAVTFQLNKTNFISDFISLELGNVDVILGIQWLETLGKCEVDWKEQVLSFVYNGNKVSDGHLKSQSFVMR</sequence>
<dbReference type="GO" id="GO:0006508">
    <property type="term" value="P:proteolysis"/>
    <property type="evidence" value="ECO:0007669"/>
    <property type="project" value="InterPro"/>
</dbReference>
<accession>A0A0D3D613</accession>
<dbReference type="EnsemblPlants" id="Bo7g045410.1">
    <property type="protein sequence ID" value="Bo7g045410.1"/>
    <property type="gene ID" value="Bo7g045410"/>
</dbReference>
<dbReference type="Proteomes" id="UP000032141">
    <property type="component" value="Chromosome C7"/>
</dbReference>
<dbReference type="Gramene" id="Bo7g045410.1">
    <property type="protein sequence ID" value="Bo7g045410.1"/>
    <property type="gene ID" value="Bo7g045410"/>
</dbReference>
<dbReference type="AlphaFoldDB" id="A0A0D3D613"/>
<dbReference type="SUPFAM" id="SSF50630">
    <property type="entry name" value="Acid proteases"/>
    <property type="match status" value="1"/>
</dbReference>
<dbReference type="InterPro" id="IPR032567">
    <property type="entry name" value="RTL1-rel"/>
</dbReference>
<organism evidence="2 3">
    <name type="scientific">Brassica oleracea var. oleracea</name>
    <dbReference type="NCBI Taxonomy" id="109376"/>
    <lineage>
        <taxon>Eukaryota</taxon>
        <taxon>Viridiplantae</taxon>
        <taxon>Streptophyta</taxon>
        <taxon>Embryophyta</taxon>
        <taxon>Tracheophyta</taxon>
        <taxon>Spermatophyta</taxon>
        <taxon>Magnoliopsida</taxon>
        <taxon>eudicotyledons</taxon>
        <taxon>Gunneridae</taxon>
        <taxon>Pentapetalae</taxon>
        <taxon>rosids</taxon>
        <taxon>malvids</taxon>
        <taxon>Brassicales</taxon>
        <taxon>Brassicaceae</taxon>
        <taxon>Brassiceae</taxon>
        <taxon>Brassica</taxon>
    </lineage>
</organism>
<reference evidence="2" key="2">
    <citation type="submission" date="2015-03" db="UniProtKB">
        <authorList>
            <consortium name="EnsemblPlants"/>
        </authorList>
    </citation>
    <scope>IDENTIFICATION</scope>
</reference>
<dbReference type="PROSITE" id="PS00141">
    <property type="entry name" value="ASP_PROTEASE"/>
    <property type="match status" value="1"/>
</dbReference>
<evidence type="ECO:0000313" key="2">
    <source>
        <dbReference type="EnsemblPlants" id="Bo7g045410.1"/>
    </source>
</evidence>
<evidence type="ECO:0000313" key="3">
    <source>
        <dbReference type="Proteomes" id="UP000032141"/>
    </source>
</evidence>
<protein>
    <recommendedName>
        <fullName evidence="1">Retrotransposon gag domain-containing protein</fullName>
    </recommendedName>
</protein>
<dbReference type="HOGENOM" id="CLU_510358_0_0_1"/>
<dbReference type="Pfam" id="PF08284">
    <property type="entry name" value="RVP_2"/>
    <property type="match status" value="1"/>
</dbReference>
<feature type="domain" description="Retrotransposon gag" evidence="1">
    <location>
        <begin position="186"/>
        <end position="274"/>
    </location>
</feature>
<dbReference type="InterPro" id="IPR021109">
    <property type="entry name" value="Peptidase_aspartic_dom_sf"/>
</dbReference>
<name>A0A0D3D613_BRAOL</name>
<dbReference type="InterPro" id="IPR001969">
    <property type="entry name" value="Aspartic_peptidase_AS"/>
</dbReference>
<dbReference type="Pfam" id="PF03732">
    <property type="entry name" value="Retrotrans_gag"/>
    <property type="match status" value="1"/>
</dbReference>
<dbReference type="GO" id="GO:0004190">
    <property type="term" value="F:aspartic-type endopeptidase activity"/>
    <property type="evidence" value="ECO:0007669"/>
    <property type="project" value="InterPro"/>
</dbReference>
<dbReference type="STRING" id="109376.A0A0D3D613"/>
<dbReference type="OMA" id="HISMHAL"/>
<dbReference type="PANTHER" id="PTHR15503">
    <property type="entry name" value="LDOC1 RELATED"/>
    <property type="match status" value="1"/>
</dbReference>
<evidence type="ECO:0000259" key="1">
    <source>
        <dbReference type="Pfam" id="PF03732"/>
    </source>
</evidence>
<keyword evidence="3" id="KW-1185">Reference proteome</keyword>
<dbReference type="CDD" id="cd00303">
    <property type="entry name" value="retropepsin_like"/>
    <property type="match status" value="1"/>
</dbReference>
<dbReference type="Gene3D" id="2.40.70.10">
    <property type="entry name" value="Acid Proteases"/>
    <property type="match status" value="1"/>
</dbReference>